<comment type="cofactor">
    <cofactor evidence="1">
        <name>Mg(2+)</name>
        <dbReference type="ChEBI" id="CHEBI:18420"/>
    </cofactor>
</comment>
<sequence>MTDIASASSTSAVRETWTRYGRVQMERGYMPAVPERVRWGFWDGVGPGAEVLGPIRGRRVLDIGSGPGHHAVHFAREHGALVDAVELSGTQHQRAASHFGDEPGVRFVHADVVDHLRTTEPYDAAYGICTFGCLDPHHVLPALRDGLRNDAPLVFSALHTNMHGHGPSTTVAPRQEVILLKDQEPIPSPTWALTPQLWEDLLTGYGFHVEHSEVLRAPEADNPVAVHLVRARRRPVHRPRTTSRPRTAQPPRPHAAIGVGAIVLSEQGLLLGRHRRGTVELPGGTVETSDRSLEETAVRELREETGLVARPEDVRLLGTLLDHVGGVVRVTVGAVVTAWQGWPATQPNESVGDWQWWPLDRLPRQDLFECSAQILTAWRPDLPIDHAPAHFTPFAPNATAEEPRT</sequence>
<comment type="caution">
    <text evidence="5">The sequence shown here is derived from an EMBL/GenBank/DDBJ whole genome shotgun (WGS) entry which is preliminary data.</text>
</comment>
<dbReference type="RefSeq" id="WP_187818856.1">
    <property type="nucleotide sequence ID" value="NZ_JACTVJ010000026.1"/>
</dbReference>
<evidence type="ECO:0000259" key="4">
    <source>
        <dbReference type="PROSITE" id="PS51462"/>
    </source>
</evidence>
<keyword evidence="2" id="KW-0378">Hydrolase</keyword>
<dbReference type="Pfam" id="PF00293">
    <property type="entry name" value="NUDIX"/>
    <property type="match status" value="1"/>
</dbReference>
<evidence type="ECO:0000313" key="6">
    <source>
        <dbReference type="Proteomes" id="UP000642284"/>
    </source>
</evidence>
<dbReference type="Pfam" id="PF13649">
    <property type="entry name" value="Methyltransf_25"/>
    <property type="match status" value="1"/>
</dbReference>
<dbReference type="SUPFAM" id="SSF53335">
    <property type="entry name" value="S-adenosyl-L-methionine-dependent methyltransferases"/>
    <property type="match status" value="1"/>
</dbReference>
<dbReference type="InterPro" id="IPR015797">
    <property type="entry name" value="NUDIX_hydrolase-like_dom_sf"/>
</dbReference>
<organism evidence="5 6">
    <name type="scientific">Streptomyces polyasparticus</name>
    <dbReference type="NCBI Taxonomy" id="2767826"/>
    <lineage>
        <taxon>Bacteria</taxon>
        <taxon>Bacillati</taxon>
        <taxon>Actinomycetota</taxon>
        <taxon>Actinomycetes</taxon>
        <taxon>Kitasatosporales</taxon>
        <taxon>Streptomycetaceae</taxon>
        <taxon>Streptomyces</taxon>
    </lineage>
</organism>
<keyword evidence="6" id="KW-1185">Reference proteome</keyword>
<protein>
    <submittedName>
        <fullName evidence="5">NUDIX domain-containing protein</fullName>
    </submittedName>
</protein>
<dbReference type="Gene3D" id="3.40.50.150">
    <property type="entry name" value="Vaccinia Virus protein VP39"/>
    <property type="match status" value="1"/>
</dbReference>
<dbReference type="PANTHER" id="PTHR43046">
    <property type="entry name" value="GDP-MANNOSE MANNOSYL HYDROLASE"/>
    <property type="match status" value="1"/>
</dbReference>
<evidence type="ECO:0000256" key="1">
    <source>
        <dbReference type="ARBA" id="ARBA00001946"/>
    </source>
</evidence>
<dbReference type="PROSITE" id="PS51462">
    <property type="entry name" value="NUDIX"/>
    <property type="match status" value="1"/>
</dbReference>
<feature type="compositionally biased region" description="Basic residues" evidence="3">
    <location>
        <begin position="234"/>
        <end position="243"/>
    </location>
</feature>
<dbReference type="PANTHER" id="PTHR43046:SF2">
    <property type="entry name" value="8-OXO-DGTP DIPHOSPHATASE-RELATED"/>
    <property type="match status" value="1"/>
</dbReference>
<dbReference type="InterPro" id="IPR029063">
    <property type="entry name" value="SAM-dependent_MTases_sf"/>
</dbReference>
<feature type="region of interest" description="Disordered" evidence="3">
    <location>
        <begin position="234"/>
        <end position="253"/>
    </location>
</feature>
<reference evidence="5 6" key="1">
    <citation type="submission" date="2020-08" db="EMBL/GenBank/DDBJ databases">
        <title>Genemic of Streptomyces polyaspartic.</title>
        <authorList>
            <person name="Liu W."/>
        </authorList>
    </citation>
    <scope>NUCLEOTIDE SEQUENCE [LARGE SCALE GENOMIC DNA]</scope>
    <source>
        <strain evidence="5 6">TRM66268-LWL</strain>
    </source>
</reference>
<feature type="domain" description="Nudix hydrolase" evidence="4">
    <location>
        <begin position="252"/>
        <end position="381"/>
    </location>
</feature>
<dbReference type="InterPro" id="IPR041698">
    <property type="entry name" value="Methyltransf_25"/>
</dbReference>
<name>A0ABR7SUZ1_9ACTN</name>
<evidence type="ECO:0000313" key="5">
    <source>
        <dbReference type="EMBL" id="MBC9718422.1"/>
    </source>
</evidence>
<dbReference type="Gene3D" id="3.90.79.10">
    <property type="entry name" value="Nucleoside Triphosphate Pyrophosphohydrolase"/>
    <property type="match status" value="1"/>
</dbReference>
<dbReference type="EMBL" id="JACTVJ010000026">
    <property type="protein sequence ID" value="MBC9718422.1"/>
    <property type="molecule type" value="Genomic_DNA"/>
</dbReference>
<evidence type="ECO:0000256" key="3">
    <source>
        <dbReference type="SAM" id="MobiDB-lite"/>
    </source>
</evidence>
<dbReference type="SUPFAM" id="SSF55811">
    <property type="entry name" value="Nudix"/>
    <property type="match status" value="1"/>
</dbReference>
<evidence type="ECO:0000256" key="2">
    <source>
        <dbReference type="ARBA" id="ARBA00022801"/>
    </source>
</evidence>
<accession>A0ABR7SUZ1</accession>
<dbReference type="InterPro" id="IPR000086">
    <property type="entry name" value="NUDIX_hydrolase_dom"/>
</dbReference>
<dbReference type="Proteomes" id="UP000642284">
    <property type="component" value="Unassembled WGS sequence"/>
</dbReference>
<gene>
    <name evidence="5" type="ORF">H9Y04_38455</name>
</gene>
<proteinExistence type="predicted"/>
<dbReference type="CDD" id="cd02440">
    <property type="entry name" value="AdoMet_MTases"/>
    <property type="match status" value="1"/>
</dbReference>